<proteinExistence type="inferred from homology"/>
<dbReference type="PRINTS" id="PR01590">
    <property type="entry name" value="HTHFIS"/>
</dbReference>
<dbReference type="InterPro" id="IPR005412">
    <property type="entry name" value="Fis_DNA-bd"/>
</dbReference>
<gene>
    <name evidence="5" type="primary">fis</name>
    <name evidence="5" type="ordered locus">ABO_2014</name>
</gene>
<name>Q0VMY6_ALCBS</name>
<dbReference type="STRING" id="393595.ABO_2014"/>
<dbReference type="Pfam" id="PF02954">
    <property type="entry name" value="HTH_8"/>
    <property type="match status" value="1"/>
</dbReference>
<protein>
    <recommendedName>
        <fullName evidence="3">Putative Fis-like DNA-binding protein</fullName>
    </recommendedName>
</protein>
<feature type="domain" description="DNA binding HTH" evidence="4">
    <location>
        <begin position="67"/>
        <end position="107"/>
    </location>
</feature>
<sequence length="110" mass="12436">MTLSSVNTAAARTLTEMNTAEARKQPHLTIARSETHDTLRNCVRRSLNDYFNQLDGEAVSELYPMVLAEMEIPLLEKVLEYTRGNQTKAAELLGLNRGTLRKKLKQYGLL</sequence>
<comment type="similarity">
    <text evidence="1">Belongs to the transcriptional regulatory Fis family.</text>
</comment>
<evidence type="ECO:0000256" key="2">
    <source>
        <dbReference type="ARBA" id="ARBA00023125"/>
    </source>
</evidence>
<dbReference type="InterPro" id="IPR002197">
    <property type="entry name" value="HTH_Fis"/>
</dbReference>
<dbReference type="GO" id="GO:0043565">
    <property type="term" value="F:sequence-specific DNA binding"/>
    <property type="evidence" value="ECO:0007669"/>
    <property type="project" value="InterPro"/>
</dbReference>
<dbReference type="EMBL" id="AM286690">
    <property type="protein sequence ID" value="CAL17462.1"/>
    <property type="molecule type" value="Genomic_DNA"/>
</dbReference>
<reference evidence="5 6" key="1">
    <citation type="journal article" date="2006" name="Nat. Biotechnol.">
        <title>Genome sequence of the ubiquitous hydrocarbon-degrading marine bacterium Alcanivorax borkumensis.</title>
        <authorList>
            <person name="Schneiker S."/>
            <person name="Martins dos Santos V.A.P."/>
            <person name="Bartels D."/>
            <person name="Bekel T."/>
            <person name="Brecht M."/>
            <person name="Buhrmester J."/>
            <person name="Chernikova T.N."/>
            <person name="Denaro R."/>
            <person name="Ferrer M."/>
            <person name="Gertler C."/>
            <person name="Goesmann A."/>
            <person name="Golyshina O.V."/>
            <person name="Kaminski F."/>
            <person name="Khachane A.N."/>
            <person name="Lang S."/>
            <person name="Linke B."/>
            <person name="McHardy A.C."/>
            <person name="Meyer F."/>
            <person name="Nechitaylo T."/>
            <person name="Puehler A."/>
            <person name="Regenhardt D."/>
            <person name="Rupp O."/>
            <person name="Sabirova J.S."/>
            <person name="Selbitschka W."/>
            <person name="Yakimov M.M."/>
            <person name="Timmis K.N."/>
            <person name="Vorhoelter F.-J."/>
            <person name="Weidner S."/>
            <person name="Kaiser O."/>
            <person name="Golyshin P.N."/>
        </authorList>
    </citation>
    <scope>NUCLEOTIDE SEQUENCE [LARGE SCALE GENOMIC DNA]</scope>
    <source>
        <strain evidence="6">ATCC 700651 / DSM 11573 / NCIMB 13689 / SK2</strain>
    </source>
</reference>
<dbReference type="InterPro" id="IPR050207">
    <property type="entry name" value="Trans_regulatory_Fis"/>
</dbReference>
<dbReference type="NCBIfam" id="NF001659">
    <property type="entry name" value="PRK00430.1"/>
    <property type="match status" value="1"/>
</dbReference>
<dbReference type="PRINTS" id="PR01591">
    <property type="entry name" value="DNABINDNGFIS"/>
</dbReference>
<evidence type="ECO:0000259" key="4">
    <source>
        <dbReference type="Pfam" id="PF02954"/>
    </source>
</evidence>
<dbReference type="Proteomes" id="UP000008871">
    <property type="component" value="Chromosome"/>
</dbReference>
<dbReference type="eggNOG" id="COG2901">
    <property type="taxonomic scope" value="Bacteria"/>
</dbReference>
<accession>Q0VMY6</accession>
<dbReference type="GO" id="GO:0006355">
    <property type="term" value="P:regulation of DNA-templated transcription"/>
    <property type="evidence" value="ECO:0007669"/>
    <property type="project" value="InterPro"/>
</dbReference>
<dbReference type="KEGG" id="abo:ABO_2014"/>
<organism evidence="5 6">
    <name type="scientific">Alcanivorax borkumensis (strain ATCC 700651 / DSM 11573 / NCIMB 13689 / SK2)</name>
    <dbReference type="NCBI Taxonomy" id="393595"/>
    <lineage>
        <taxon>Bacteria</taxon>
        <taxon>Pseudomonadati</taxon>
        <taxon>Pseudomonadota</taxon>
        <taxon>Gammaproteobacteria</taxon>
        <taxon>Oceanospirillales</taxon>
        <taxon>Alcanivoracaceae</taxon>
        <taxon>Alcanivorax</taxon>
    </lineage>
</organism>
<evidence type="ECO:0000256" key="1">
    <source>
        <dbReference type="ARBA" id="ARBA00008559"/>
    </source>
</evidence>
<dbReference type="SUPFAM" id="SSF46689">
    <property type="entry name" value="Homeodomain-like"/>
    <property type="match status" value="1"/>
</dbReference>
<keyword evidence="6" id="KW-1185">Reference proteome</keyword>
<dbReference type="AlphaFoldDB" id="Q0VMY6"/>
<evidence type="ECO:0000256" key="3">
    <source>
        <dbReference type="ARBA" id="ARBA00029540"/>
    </source>
</evidence>
<dbReference type="InterPro" id="IPR009057">
    <property type="entry name" value="Homeodomain-like_sf"/>
</dbReference>
<dbReference type="PANTHER" id="PTHR47918">
    <property type="entry name" value="DNA-BINDING PROTEIN FIS"/>
    <property type="match status" value="1"/>
</dbReference>
<dbReference type="HOGENOM" id="CLU_158040_3_0_6"/>
<dbReference type="PANTHER" id="PTHR47918:SF1">
    <property type="entry name" value="DNA-BINDING PROTEIN FIS"/>
    <property type="match status" value="1"/>
</dbReference>
<evidence type="ECO:0000313" key="6">
    <source>
        <dbReference type="Proteomes" id="UP000008871"/>
    </source>
</evidence>
<dbReference type="Gene3D" id="1.10.10.60">
    <property type="entry name" value="Homeodomain-like"/>
    <property type="match status" value="1"/>
</dbReference>
<keyword evidence="2 5" id="KW-0238">DNA-binding</keyword>
<evidence type="ECO:0000313" key="5">
    <source>
        <dbReference type="EMBL" id="CAL17462.1"/>
    </source>
</evidence>